<sequence>MPTAPVEKKVSAATLGSVAAAVAITVLNATVGDAELLGSAPAWLQHLATLIVPPLVVFLSGYNARHTPRIGSTSLPE</sequence>
<reference evidence="2 3" key="1">
    <citation type="submission" date="2019-04" db="EMBL/GenBank/DDBJ databases">
        <title>Streptomyces piniterrae sp. nov., a heliquinomycin-producing actinomycete isolated from rhizosphere soil of Pinus yunnanensis.</title>
        <authorList>
            <person name="Zhuang X."/>
            <person name="Zhao J."/>
        </authorList>
    </citation>
    <scope>NUCLEOTIDE SEQUENCE [LARGE SCALE GENOMIC DNA]</scope>
    <source>
        <strain evidence="3">jys28</strain>
    </source>
</reference>
<feature type="transmembrane region" description="Helical" evidence="1">
    <location>
        <begin position="43"/>
        <end position="62"/>
    </location>
</feature>
<gene>
    <name evidence="2" type="ORF">FCH28_09800</name>
</gene>
<dbReference type="AlphaFoldDB" id="A0A4U0NP31"/>
<evidence type="ECO:0000256" key="1">
    <source>
        <dbReference type="SAM" id="Phobius"/>
    </source>
</evidence>
<dbReference type="RefSeq" id="WP_136739400.1">
    <property type="nucleotide sequence ID" value="NZ_SUMB01000003.1"/>
</dbReference>
<keyword evidence="1" id="KW-0812">Transmembrane</keyword>
<keyword evidence="1" id="KW-1133">Transmembrane helix</keyword>
<evidence type="ECO:0000313" key="3">
    <source>
        <dbReference type="Proteomes" id="UP000308697"/>
    </source>
</evidence>
<dbReference type="EMBL" id="SUMB01000003">
    <property type="protein sequence ID" value="TJZ55622.1"/>
    <property type="molecule type" value="Genomic_DNA"/>
</dbReference>
<protein>
    <submittedName>
        <fullName evidence="2">Holin</fullName>
    </submittedName>
</protein>
<keyword evidence="1" id="KW-0472">Membrane</keyword>
<accession>A0A4U0NP31</accession>
<proteinExistence type="predicted"/>
<dbReference type="Proteomes" id="UP000308697">
    <property type="component" value="Unassembled WGS sequence"/>
</dbReference>
<evidence type="ECO:0000313" key="2">
    <source>
        <dbReference type="EMBL" id="TJZ55622.1"/>
    </source>
</evidence>
<organism evidence="2 3">
    <name type="scientific">Streptomyces piniterrae</name>
    <dbReference type="NCBI Taxonomy" id="2571125"/>
    <lineage>
        <taxon>Bacteria</taxon>
        <taxon>Bacillati</taxon>
        <taxon>Actinomycetota</taxon>
        <taxon>Actinomycetes</taxon>
        <taxon>Kitasatosporales</taxon>
        <taxon>Streptomycetaceae</taxon>
        <taxon>Streptomyces</taxon>
    </lineage>
</organism>
<feature type="transmembrane region" description="Helical" evidence="1">
    <location>
        <begin position="12"/>
        <end position="31"/>
    </location>
</feature>
<comment type="caution">
    <text evidence="2">The sequence shown here is derived from an EMBL/GenBank/DDBJ whole genome shotgun (WGS) entry which is preliminary data.</text>
</comment>
<dbReference type="OrthoDB" id="4327488at2"/>
<name>A0A4U0NP31_9ACTN</name>
<keyword evidence="3" id="KW-1185">Reference proteome</keyword>